<dbReference type="SMART" id="SM00354">
    <property type="entry name" value="HTH_LACI"/>
    <property type="match status" value="1"/>
</dbReference>
<dbReference type="PANTHER" id="PTHR30146">
    <property type="entry name" value="LACI-RELATED TRANSCRIPTIONAL REPRESSOR"/>
    <property type="match status" value="1"/>
</dbReference>
<dbReference type="Proteomes" id="UP000280008">
    <property type="component" value="Unassembled WGS sequence"/>
</dbReference>
<dbReference type="PROSITE" id="PS50932">
    <property type="entry name" value="HTH_LACI_2"/>
    <property type="match status" value="1"/>
</dbReference>
<sequence length="344" mass="36039">MNRRVTIVDVAERAGVAISSASSALNGRPGVSEATRRRIQAAADELGFVPSLRGRSLSTQRAYAVGLIVNRDPDVFEEDPFFGGFLGGIESVLARRGYALVLQMSTTAAENTERYRRMALDRRVDGVFLNEILVGDPRIPVLRELQVPTVAITEGHVSEFPAVVQDSAHGIRDLVDHLVSQGHRAFAHVSGPPAYEHANRRRDVWLEALAAHGIEGSTVVEGDFTYAGGAAAASSLLGAAGGDPARPTAVFCANDLTAAGFVARALDLGLTVPGDLSVAGFDGTALGTYVRPSLTTLTSSPRSLGALAASLLLDRIDGREVADVAAEPSTLVVRDSTGPAPHAA</sequence>
<keyword evidence="1" id="KW-0805">Transcription regulation</keyword>
<organism evidence="5 6">
    <name type="scientific">Frondihabitans australicus</name>
    <dbReference type="NCBI Taxonomy" id="386892"/>
    <lineage>
        <taxon>Bacteria</taxon>
        <taxon>Bacillati</taxon>
        <taxon>Actinomycetota</taxon>
        <taxon>Actinomycetes</taxon>
        <taxon>Micrococcales</taxon>
        <taxon>Microbacteriaceae</taxon>
        <taxon>Frondihabitans</taxon>
    </lineage>
</organism>
<keyword evidence="2" id="KW-0238">DNA-binding</keyword>
<dbReference type="Gene3D" id="3.40.50.2300">
    <property type="match status" value="2"/>
</dbReference>
<dbReference type="GO" id="GO:0003700">
    <property type="term" value="F:DNA-binding transcription factor activity"/>
    <property type="evidence" value="ECO:0007669"/>
    <property type="project" value="TreeGrafter"/>
</dbReference>
<reference evidence="5 6" key="1">
    <citation type="submission" date="2018-10" db="EMBL/GenBank/DDBJ databases">
        <title>Sequencing the genomes of 1000 actinobacteria strains.</title>
        <authorList>
            <person name="Klenk H.-P."/>
        </authorList>
    </citation>
    <scope>NUCLEOTIDE SEQUENCE [LARGE SCALE GENOMIC DNA]</scope>
    <source>
        <strain evidence="5 6">DSM 17894</strain>
    </source>
</reference>
<dbReference type="SUPFAM" id="SSF53822">
    <property type="entry name" value="Periplasmic binding protein-like I"/>
    <property type="match status" value="1"/>
</dbReference>
<evidence type="ECO:0000259" key="4">
    <source>
        <dbReference type="PROSITE" id="PS50932"/>
    </source>
</evidence>
<dbReference type="Pfam" id="PF13377">
    <property type="entry name" value="Peripla_BP_3"/>
    <property type="match status" value="1"/>
</dbReference>
<dbReference type="Gene3D" id="1.10.260.40">
    <property type="entry name" value="lambda repressor-like DNA-binding domains"/>
    <property type="match status" value="1"/>
</dbReference>
<evidence type="ECO:0000256" key="1">
    <source>
        <dbReference type="ARBA" id="ARBA00023015"/>
    </source>
</evidence>
<evidence type="ECO:0000256" key="2">
    <source>
        <dbReference type="ARBA" id="ARBA00023125"/>
    </source>
</evidence>
<dbReference type="Pfam" id="PF00356">
    <property type="entry name" value="LacI"/>
    <property type="match status" value="1"/>
</dbReference>
<comment type="caution">
    <text evidence="5">The sequence shown here is derived from an EMBL/GenBank/DDBJ whole genome shotgun (WGS) entry which is preliminary data.</text>
</comment>
<keyword evidence="3" id="KW-0804">Transcription</keyword>
<keyword evidence="6" id="KW-1185">Reference proteome</keyword>
<proteinExistence type="predicted"/>
<dbReference type="SUPFAM" id="SSF47413">
    <property type="entry name" value="lambda repressor-like DNA-binding domains"/>
    <property type="match status" value="1"/>
</dbReference>
<gene>
    <name evidence="5" type="ORF">C8E83_0457</name>
</gene>
<dbReference type="GO" id="GO:0000976">
    <property type="term" value="F:transcription cis-regulatory region binding"/>
    <property type="evidence" value="ECO:0007669"/>
    <property type="project" value="TreeGrafter"/>
</dbReference>
<feature type="domain" description="HTH lacI-type" evidence="4">
    <location>
        <begin position="5"/>
        <end position="59"/>
    </location>
</feature>
<dbReference type="InterPro" id="IPR000843">
    <property type="entry name" value="HTH_LacI"/>
</dbReference>
<dbReference type="InterPro" id="IPR028082">
    <property type="entry name" value="Peripla_BP_I"/>
</dbReference>
<dbReference type="OrthoDB" id="1938857at2"/>
<evidence type="ECO:0000313" key="5">
    <source>
        <dbReference type="EMBL" id="RKR73365.1"/>
    </source>
</evidence>
<evidence type="ECO:0000313" key="6">
    <source>
        <dbReference type="Proteomes" id="UP000280008"/>
    </source>
</evidence>
<dbReference type="CDD" id="cd06267">
    <property type="entry name" value="PBP1_LacI_sugar_binding-like"/>
    <property type="match status" value="1"/>
</dbReference>
<dbReference type="AlphaFoldDB" id="A0A495IE13"/>
<name>A0A495IE13_9MICO</name>
<dbReference type="RefSeq" id="WP_121368237.1">
    <property type="nucleotide sequence ID" value="NZ_RBKS01000001.1"/>
</dbReference>
<dbReference type="PANTHER" id="PTHR30146:SF155">
    <property type="entry name" value="ALANINE RACEMASE"/>
    <property type="match status" value="1"/>
</dbReference>
<dbReference type="InterPro" id="IPR046335">
    <property type="entry name" value="LacI/GalR-like_sensor"/>
</dbReference>
<protein>
    <submittedName>
        <fullName evidence="5">LacI family transcriptional regulator</fullName>
    </submittedName>
</protein>
<dbReference type="CDD" id="cd01392">
    <property type="entry name" value="HTH_LacI"/>
    <property type="match status" value="1"/>
</dbReference>
<dbReference type="InterPro" id="IPR010982">
    <property type="entry name" value="Lambda_DNA-bd_dom_sf"/>
</dbReference>
<evidence type="ECO:0000256" key="3">
    <source>
        <dbReference type="ARBA" id="ARBA00023163"/>
    </source>
</evidence>
<accession>A0A495IE13</accession>
<dbReference type="EMBL" id="RBKS01000001">
    <property type="protein sequence ID" value="RKR73365.1"/>
    <property type="molecule type" value="Genomic_DNA"/>
</dbReference>